<organism evidence="5 6">
    <name type="scientific">Nakamurella endophytica</name>
    <dbReference type="NCBI Taxonomy" id="1748367"/>
    <lineage>
        <taxon>Bacteria</taxon>
        <taxon>Bacillati</taxon>
        <taxon>Actinomycetota</taxon>
        <taxon>Actinomycetes</taxon>
        <taxon>Nakamurellales</taxon>
        <taxon>Nakamurellaceae</taxon>
        <taxon>Nakamurella</taxon>
    </lineage>
</organism>
<protein>
    <submittedName>
        <fullName evidence="5">Peptidase</fullName>
    </submittedName>
</protein>
<proteinExistence type="predicted"/>
<accession>A0A917T3F9</accession>
<dbReference type="AlphaFoldDB" id="A0A917T3F9"/>
<dbReference type="PANTHER" id="PTHR43270">
    <property type="entry name" value="BETA-ALA-HIS DIPEPTIDASE"/>
    <property type="match status" value="1"/>
</dbReference>
<reference evidence="5" key="2">
    <citation type="submission" date="2020-09" db="EMBL/GenBank/DDBJ databases">
        <authorList>
            <person name="Sun Q."/>
            <person name="Zhou Y."/>
        </authorList>
    </citation>
    <scope>NUCLEOTIDE SEQUENCE</scope>
    <source>
        <strain evidence="5">CGMCC 4.7308</strain>
    </source>
</reference>
<dbReference type="GO" id="GO:0046872">
    <property type="term" value="F:metal ion binding"/>
    <property type="evidence" value="ECO:0007669"/>
    <property type="project" value="UniProtKB-KW"/>
</dbReference>
<dbReference type="InterPro" id="IPR002933">
    <property type="entry name" value="Peptidase_M20"/>
</dbReference>
<evidence type="ECO:0000313" key="6">
    <source>
        <dbReference type="Proteomes" id="UP000655208"/>
    </source>
</evidence>
<comment type="caution">
    <text evidence="5">The sequence shown here is derived from an EMBL/GenBank/DDBJ whole genome shotgun (WGS) entry which is preliminary data.</text>
</comment>
<evidence type="ECO:0000256" key="2">
    <source>
        <dbReference type="ARBA" id="ARBA00022723"/>
    </source>
</evidence>
<dbReference type="Gene3D" id="3.40.630.10">
    <property type="entry name" value="Zn peptidases"/>
    <property type="match status" value="1"/>
</dbReference>
<reference evidence="5" key="1">
    <citation type="journal article" date="2014" name="Int. J. Syst. Evol. Microbiol.">
        <title>Complete genome sequence of Corynebacterium casei LMG S-19264T (=DSM 44701T), isolated from a smear-ripened cheese.</title>
        <authorList>
            <consortium name="US DOE Joint Genome Institute (JGI-PGF)"/>
            <person name="Walter F."/>
            <person name="Albersmeier A."/>
            <person name="Kalinowski J."/>
            <person name="Ruckert C."/>
        </authorList>
    </citation>
    <scope>NUCLEOTIDE SEQUENCE</scope>
    <source>
        <strain evidence="5">CGMCC 4.7308</strain>
    </source>
</reference>
<sequence>MTAASNPERQAVRDGAQQWLEVLRDWVRIPSVSADPGHRADVARSAGYLAEQLSAVGFPQVRVLDSGPALPAVLAHWPSGEPDAVRVVVYGHHDVQPADGEDRWSHPPFEATLVDGVLHGRGASDDKGNIAMHLLGVRAHLQATGRSAPAVDLTLLVEGEEESGSPHFAELLARHRDELPADVVVVSDTGIFGPDTPSVCVGMRGLVACEVHLHGPDVDLHSGTFGGAVANPVTELVRMLAGLHDADRRIAVPGFYDDVVEPTPQERADTDALPFDEAEWITGPAGSRAAVGEAGWSTLERVGARPTAEINGIWGGYTGPGTKTIIPTDAYAKLTFRLVGGQRPDHIRECVQRHLQSLAGPGVTLDISWESEGVAPLKVDTTHPATAATRRALGAAFDTGTVLLTREGGSGPEAEIAGRLQAPVVFLGVMTDEDRIHAPDERAPVELLLKGCEAVAHLWRELAALGRAGLTAGGAAVAG</sequence>
<dbReference type="InterPro" id="IPR011650">
    <property type="entry name" value="Peptidase_M20_dimer"/>
</dbReference>
<feature type="domain" description="Peptidase M20 dimerisation" evidence="4">
    <location>
        <begin position="204"/>
        <end position="361"/>
    </location>
</feature>
<evidence type="ECO:0000313" key="5">
    <source>
        <dbReference type="EMBL" id="GGM07985.1"/>
    </source>
</evidence>
<dbReference type="Pfam" id="PF01546">
    <property type="entry name" value="Peptidase_M20"/>
    <property type="match status" value="1"/>
</dbReference>
<dbReference type="GO" id="GO:0006508">
    <property type="term" value="P:proteolysis"/>
    <property type="evidence" value="ECO:0007669"/>
    <property type="project" value="UniProtKB-KW"/>
</dbReference>
<keyword evidence="1" id="KW-0645">Protease</keyword>
<gene>
    <name evidence="5" type="ORF">GCM10011594_29950</name>
</gene>
<dbReference type="InterPro" id="IPR051458">
    <property type="entry name" value="Cyt/Met_Dipeptidase"/>
</dbReference>
<keyword evidence="6" id="KW-1185">Reference proteome</keyword>
<dbReference type="NCBIfam" id="NF006579">
    <property type="entry name" value="PRK09104.1"/>
    <property type="match status" value="1"/>
</dbReference>
<keyword evidence="2" id="KW-0479">Metal-binding</keyword>
<dbReference type="Gene3D" id="3.30.70.360">
    <property type="match status" value="1"/>
</dbReference>
<dbReference type="RefSeq" id="WP_188942842.1">
    <property type="nucleotide sequence ID" value="NZ_BMNA01000005.1"/>
</dbReference>
<evidence type="ECO:0000256" key="3">
    <source>
        <dbReference type="ARBA" id="ARBA00022801"/>
    </source>
</evidence>
<dbReference type="Proteomes" id="UP000655208">
    <property type="component" value="Unassembled WGS sequence"/>
</dbReference>
<dbReference type="Pfam" id="PF07687">
    <property type="entry name" value="M20_dimer"/>
    <property type="match status" value="1"/>
</dbReference>
<name>A0A917T3F9_9ACTN</name>
<evidence type="ECO:0000259" key="4">
    <source>
        <dbReference type="Pfam" id="PF07687"/>
    </source>
</evidence>
<evidence type="ECO:0000256" key="1">
    <source>
        <dbReference type="ARBA" id="ARBA00022670"/>
    </source>
</evidence>
<dbReference type="PANTHER" id="PTHR43270:SF12">
    <property type="entry name" value="SUCCINYL-DIAMINOPIMELATE DESUCCINYLASE"/>
    <property type="match status" value="1"/>
</dbReference>
<dbReference type="SUPFAM" id="SSF53187">
    <property type="entry name" value="Zn-dependent exopeptidases"/>
    <property type="match status" value="1"/>
</dbReference>
<keyword evidence="3" id="KW-0378">Hydrolase</keyword>
<dbReference type="EMBL" id="BMNA01000005">
    <property type="protein sequence ID" value="GGM07985.1"/>
    <property type="molecule type" value="Genomic_DNA"/>
</dbReference>
<dbReference type="GO" id="GO:0008233">
    <property type="term" value="F:peptidase activity"/>
    <property type="evidence" value="ECO:0007669"/>
    <property type="project" value="UniProtKB-KW"/>
</dbReference>